<feature type="transmembrane region" description="Helical" evidence="7">
    <location>
        <begin position="144"/>
        <end position="167"/>
    </location>
</feature>
<dbReference type="Gene3D" id="1.20.1630.10">
    <property type="entry name" value="Formate dehydrogenase/DMSO reductase domain"/>
    <property type="match status" value="1"/>
</dbReference>
<dbReference type="PANTHER" id="PTHR43044">
    <property type="match status" value="1"/>
</dbReference>
<evidence type="ECO:0000256" key="1">
    <source>
        <dbReference type="ARBA" id="ARBA00004651"/>
    </source>
</evidence>
<dbReference type="GO" id="GO:0005886">
    <property type="term" value="C:plasma membrane"/>
    <property type="evidence" value="ECO:0007669"/>
    <property type="project" value="UniProtKB-SubCell"/>
</dbReference>
<comment type="subcellular location">
    <subcellularLocation>
        <location evidence="1">Cell membrane</location>
        <topology evidence="1">Multi-pass membrane protein</topology>
    </subcellularLocation>
</comment>
<feature type="transmembrane region" description="Helical" evidence="7">
    <location>
        <begin position="245"/>
        <end position="268"/>
    </location>
</feature>
<feature type="transmembrane region" description="Helical" evidence="7">
    <location>
        <begin position="31"/>
        <end position="50"/>
    </location>
</feature>
<dbReference type="Pfam" id="PF03916">
    <property type="entry name" value="NrfD"/>
    <property type="match status" value="1"/>
</dbReference>
<evidence type="ECO:0000256" key="6">
    <source>
        <dbReference type="ARBA" id="ARBA00023136"/>
    </source>
</evidence>
<organism evidence="8">
    <name type="scientific">hydrothermal vent metagenome</name>
    <dbReference type="NCBI Taxonomy" id="652676"/>
    <lineage>
        <taxon>unclassified sequences</taxon>
        <taxon>metagenomes</taxon>
        <taxon>ecological metagenomes</taxon>
    </lineage>
</organism>
<dbReference type="PANTHER" id="PTHR43044:SF2">
    <property type="entry name" value="POLYSULPHIDE REDUCTASE NRFD"/>
    <property type="match status" value="1"/>
</dbReference>
<feature type="transmembrane region" description="Helical" evidence="7">
    <location>
        <begin position="330"/>
        <end position="349"/>
    </location>
</feature>
<keyword evidence="3" id="KW-1003">Cell membrane</keyword>
<reference evidence="8" key="1">
    <citation type="submission" date="2018-06" db="EMBL/GenBank/DDBJ databases">
        <authorList>
            <person name="Zhirakovskaya E."/>
        </authorList>
    </citation>
    <scope>NUCLEOTIDE SEQUENCE</scope>
</reference>
<feature type="transmembrane region" description="Helical" evidence="7">
    <location>
        <begin position="289"/>
        <end position="310"/>
    </location>
</feature>
<proteinExistence type="inferred from homology"/>
<feature type="transmembrane region" description="Helical" evidence="7">
    <location>
        <begin position="70"/>
        <end position="94"/>
    </location>
</feature>
<dbReference type="AlphaFoldDB" id="A0A3B0TG06"/>
<keyword evidence="4 7" id="KW-0812">Transmembrane</keyword>
<feature type="transmembrane region" description="Helical" evidence="7">
    <location>
        <begin position="405"/>
        <end position="426"/>
    </location>
</feature>
<evidence type="ECO:0000256" key="7">
    <source>
        <dbReference type="SAM" id="Phobius"/>
    </source>
</evidence>
<keyword evidence="5 7" id="KW-1133">Transmembrane helix</keyword>
<feature type="transmembrane region" description="Helical" evidence="7">
    <location>
        <begin position="356"/>
        <end position="376"/>
    </location>
</feature>
<evidence type="ECO:0000256" key="4">
    <source>
        <dbReference type="ARBA" id="ARBA00022692"/>
    </source>
</evidence>
<sequence length="447" mass="50972">MAGIHKSEATISQSGKMEHDLLKTVNWNGRFKLWMGFLSLLLLVCLYFYYLQLRDGLAVTGMHDIVSWGIYISNFVFFIAVSLIGMLISSVLGMIGYKWIKPISRIAEIIAVAFALVAGLVIITDMGRPDRLQHLIMYGRIQSPIVWDITIVITYVVLSLLLLYLPLIPDIALCNKKLTGLPAFQRRLYKILSLGWAGKPGQFKVIKRYFRILLIMIIPVALAIHTVTSWLFAMTLRAGWDSPIFGPYFVSGAFVAGCAAVIIAMYFFQKNYKLQEYITDKHFDLMGKLLVLVSLVYVYFNINEIIVPAYKFKPFEVEHIGNLFFGHDSALFWMVQAGGLIIPFLLLMIPKMRKPLPITIISVVVLVAAWFKRYLIVIPTQLTPYYPIQNVPERYHSYTPTIAEIAITGASFILVLMIITILSKLFPIIPIWEMKEENENQKTIENR</sequence>
<feature type="transmembrane region" description="Helical" evidence="7">
    <location>
        <begin position="106"/>
        <end position="124"/>
    </location>
</feature>
<accession>A0A3B0TG06</accession>
<dbReference type="EMBL" id="UOEP01000075">
    <property type="protein sequence ID" value="VAW17535.1"/>
    <property type="molecule type" value="Genomic_DNA"/>
</dbReference>
<protein>
    <submittedName>
        <fullName evidence="8">Polysulphide reductase, NrfD</fullName>
    </submittedName>
</protein>
<evidence type="ECO:0000313" key="8">
    <source>
        <dbReference type="EMBL" id="VAW17535.1"/>
    </source>
</evidence>
<feature type="transmembrane region" description="Helical" evidence="7">
    <location>
        <begin position="209"/>
        <end position="233"/>
    </location>
</feature>
<gene>
    <name evidence="8" type="ORF">MNBD_BACTEROID01-2313</name>
</gene>
<evidence type="ECO:0000256" key="3">
    <source>
        <dbReference type="ARBA" id="ARBA00022475"/>
    </source>
</evidence>
<evidence type="ECO:0000256" key="5">
    <source>
        <dbReference type="ARBA" id="ARBA00022989"/>
    </source>
</evidence>
<comment type="similarity">
    <text evidence="2">Belongs to the NrfD family.</text>
</comment>
<dbReference type="InterPro" id="IPR005614">
    <property type="entry name" value="NrfD-like"/>
</dbReference>
<evidence type="ECO:0000256" key="2">
    <source>
        <dbReference type="ARBA" id="ARBA00008929"/>
    </source>
</evidence>
<name>A0A3B0TG06_9ZZZZ</name>
<keyword evidence="6 7" id="KW-0472">Membrane</keyword>